<keyword evidence="3" id="KW-1017">Isopeptide bond</keyword>
<dbReference type="FunFam" id="1.20.1310.10:FF:000019">
    <property type="entry name" value="Cullin 1"/>
    <property type="match status" value="1"/>
</dbReference>
<dbReference type="Pfam" id="PF00888">
    <property type="entry name" value="Cullin"/>
    <property type="match status" value="2"/>
</dbReference>
<dbReference type="FunFam" id="1.10.10.10:FF:000014">
    <property type="entry name" value="Cullin 1"/>
    <property type="match status" value="1"/>
</dbReference>
<dbReference type="Gene3D" id="1.20.1310.10">
    <property type="entry name" value="Cullin Repeats"/>
    <property type="match status" value="5"/>
</dbReference>
<dbReference type="InterPro" id="IPR016159">
    <property type="entry name" value="Cullin_repeat-like_dom_sf"/>
</dbReference>
<dbReference type="GO" id="GO:0031625">
    <property type="term" value="F:ubiquitin protein ligase binding"/>
    <property type="evidence" value="ECO:0007669"/>
    <property type="project" value="InterPro"/>
</dbReference>
<dbReference type="GO" id="GO:0031461">
    <property type="term" value="C:cullin-RING ubiquitin ligase complex"/>
    <property type="evidence" value="ECO:0007669"/>
    <property type="project" value="InterPro"/>
</dbReference>
<accession>A0A914VXI4</accession>
<dbReference type="Pfam" id="PF26557">
    <property type="entry name" value="Cullin_AB"/>
    <property type="match status" value="1"/>
</dbReference>
<dbReference type="GO" id="GO:0006511">
    <property type="term" value="P:ubiquitin-dependent protein catabolic process"/>
    <property type="evidence" value="ECO:0007669"/>
    <property type="project" value="InterPro"/>
</dbReference>
<evidence type="ECO:0000256" key="6">
    <source>
        <dbReference type="PROSITE-ProRule" id="PRU00330"/>
    </source>
</evidence>
<keyword evidence="4" id="KW-0833">Ubl conjugation pathway</keyword>
<dbReference type="InterPro" id="IPR036317">
    <property type="entry name" value="Cullin_homology_sf"/>
</dbReference>
<dbReference type="InterPro" id="IPR016157">
    <property type="entry name" value="Cullin_CS"/>
</dbReference>
<dbReference type="PROSITE" id="PS01256">
    <property type="entry name" value="CULLIN_1"/>
    <property type="match status" value="1"/>
</dbReference>
<dbReference type="PROSITE" id="PS50069">
    <property type="entry name" value="CULLIN_2"/>
    <property type="match status" value="1"/>
</dbReference>
<evidence type="ECO:0000256" key="5">
    <source>
        <dbReference type="ARBA" id="ARBA00022843"/>
    </source>
</evidence>
<dbReference type="InterPro" id="IPR036390">
    <property type="entry name" value="WH_DNA-bd_sf"/>
</dbReference>
<evidence type="ECO:0000256" key="7">
    <source>
        <dbReference type="RuleBase" id="RU003829"/>
    </source>
</evidence>
<dbReference type="FunFam" id="1.20.1310.10:FF:000012">
    <property type="entry name" value="Cullin 2"/>
    <property type="match status" value="1"/>
</dbReference>
<proteinExistence type="inferred from homology"/>
<evidence type="ECO:0000313" key="9">
    <source>
        <dbReference type="Proteomes" id="UP000887566"/>
    </source>
</evidence>
<name>A0A914VXI4_9BILA</name>
<dbReference type="GO" id="GO:0005634">
    <property type="term" value="C:nucleus"/>
    <property type="evidence" value="ECO:0007669"/>
    <property type="project" value="UniProtKB-ARBA"/>
</dbReference>
<dbReference type="SMART" id="SM00182">
    <property type="entry name" value="CULLIN"/>
    <property type="match status" value="1"/>
</dbReference>
<dbReference type="InterPro" id="IPR019559">
    <property type="entry name" value="Cullin_neddylation_domain"/>
</dbReference>
<dbReference type="AlphaFoldDB" id="A0A914VXI4"/>
<dbReference type="SUPFAM" id="SSF75632">
    <property type="entry name" value="Cullin homology domain"/>
    <property type="match status" value="1"/>
</dbReference>
<sequence length="914" mass="106131">MTSFGSSGKPLPSFDEIWLNLKAALNCFYGQKTPDYMHSGLLLSQLHRDMDHYFGRGNGSEVSSASVSILLNKLEDYFGNIVDRVLEGGRDLDDVDLLKYYMKEWLSYKTCSKVANGICEGLYLYLIKDEPEKNINIFEIYALAVNTWKQHLFEVMHQKLMTAVLKLIERKREGKAIDKNLISVAIQCYVLDVNEIEGVSVSQAERDAKETALCMYHENFERFLLEDTESFYTKKATDFIANNSVTEYMHKVDNWLNEEEHLRNYLHSSTMETLVKSCKKVLITKQLNLFLNEFRYLLVANKHEDLAPIYSFCNRVDDGHRDLKVVFEEHFKDQLASTVKKCDKTNPKNNLDTMLVLRRYNIIVERSFSSDPSFVQILDKTWAAFINETPTYLLREDLRELKSTQKDYAITCVKELIAKHVNLIKIEFHDLLIASKDEDLAYMYSLIHPKDDVLLEGLRTELEKHIEEQGILAIKKCGEEDPKIYVNTILEVHRRYNTLVKRSFRNECGFADALDKACAAFINKDNLTIKLNSTSKSPELLARYCDLLLKKSAKNYKEAELEDSLAEVMIVFKYIEDKDIFEKFYSKMLAKRLVSGLSVNDDAESSMINKLQEMYGCDYTSRLQRMLTNWRLSKELNEAFKEHESNAKIYLNLDFSIVVFNSGAWPFRQTFTFEIPSELGSCIDRFTTFYIRRHNGRKLTWLLTSSKGELTTNCFQKKYIFTASTVQMALLLMFNESVEYTIGTLVENLKLKKEVLVQVILALVKIQLLELVGRDSGHKSSSTELFLSTNKDMEGETSDMTDDIIIRLNTSFSNKKLKVHLSKARLQVEERQEQEQVSKDSEEKRRILIQTAVVRIMKKFKRLKHQQLMSEIPGQLTPLFEPKVPMIKKCIESLIEKEYMMRVEGEKDLYEYLA</sequence>
<dbReference type="FunFam" id="1.20.1310.10:FF:000001">
    <property type="entry name" value="Cullin 3"/>
    <property type="match status" value="1"/>
</dbReference>
<reference evidence="10" key="1">
    <citation type="submission" date="2022-11" db="UniProtKB">
        <authorList>
            <consortium name="WormBaseParasite"/>
        </authorList>
    </citation>
    <scope>IDENTIFICATION</scope>
</reference>
<dbReference type="Gene3D" id="1.10.10.10">
    <property type="entry name" value="Winged helix-like DNA-binding domain superfamily/Winged helix DNA-binding domain"/>
    <property type="match status" value="1"/>
</dbReference>
<dbReference type="Gene3D" id="3.30.230.130">
    <property type="entry name" value="Cullin, Chain C, Domain 2"/>
    <property type="match status" value="1"/>
</dbReference>
<evidence type="ECO:0000256" key="3">
    <source>
        <dbReference type="ARBA" id="ARBA00022499"/>
    </source>
</evidence>
<dbReference type="Pfam" id="PF10557">
    <property type="entry name" value="Cullin_Nedd8"/>
    <property type="match status" value="1"/>
</dbReference>
<evidence type="ECO:0000256" key="1">
    <source>
        <dbReference type="ARBA" id="ARBA00004906"/>
    </source>
</evidence>
<dbReference type="InterPro" id="IPR016158">
    <property type="entry name" value="Cullin_homology"/>
</dbReference>
<evidence type="ECO:0000313" key="10">
    <source>
        <dbReference type="WBParaSite" id="PSAMB.scaffold276size59608.g4211.t2"/>
    </source>
</evidence>
<keyword evidence="9" id="KW-1185">Reference proteome</keyword>
<dbReference type="SUPFAM" id="SSF74788">
    <property type="entry name" value="Cullin repeat-like"/>
    <property type="match status" value="2"/>
</dbReference>
<dbReference type="InterPro" id="IPR001373">
    <property type="entry name" value="Cullin_N"/>
</dbReference>
<comment type="pathway">
    <text evidence="1">Protein modification; protein ubiquitination.</text>
</comment>
<evidence type="ECO:0000256" key="4">
    <source>
        <dbReference type="ARBA" id="ARBA00022786"/>
    </source>
</evidence>
<dbReference type="SUPFAM" id="SSF46785">
    <property type="entry name" value="Winged helix' DNA-binding domain"/>
    <property type="match status" value="1"/>
</dbReference>
<dbReference type="WBParaSite" id="PSAMB.scaffold276size59608.g4211.t2">
    <property type="protein sequence ID" value="PSAMB.scaffold276size59608.g4211.t2"/>
    <property type="gene ID" value="PSAMB.scaffold276size59608.g4211"/>
</dbReference>
<dbReference type="InterPro" id="IPR059120">
    <property type="entry name" value="Cullin-like_AB"/>
</dbReference>
<dbReference type="Proteomes" id="UP000887566">
    <property type="component" value="Unplaced"/>
</dbReference>
<dbReference type="InterPro" id="IPR045093">
    <property type="entry name" value="Cullin"/>
</dbReference>
<dbReference type="PANTHER" id="PTHR11932">
    <property type="entry name" value="CULLIN"/>
    <property type="match status" value="1"/>
</dbReference>
<protein>
    <submittedName>
        <fullName evidence="10">Cullin family profile domain-containing protein</fullName>
    </submittedName>
</protein>
<dbReference type="InterPro" id="IPR036388">
    <property type="entry name" value="WH-like_DNA-bd_sf"/>
</dbReference>
<evidence type="ECO:0000256" key="2">
    <source>
        <dbReference type="ARBA" id="ARBA00006019"/>
    </source>
</evidence>
<organism evidence="9 10">
    <name type="scientific">Plectus sambesii</name>
    <dbReference type="NCBI Taxonomy" id="2011161"/>
    <lineage>
        <taxon>Eukaryota</taxon>
        <taxon>Metazoa</taxon>
        <taxon>Ecdysozoa</taxon>
        <taxon>Nematoda</taxon>
        <taxon>Chromadorea</taxon>
        <taxon>Plectida</taxon>
        <taxon>Plectina</taxon>
        <taxon>Plectoidea</taxon>
        <taxon>Plectidae</taxon>
        <taxon>Plectus</taxon>
    </lineage>
</organism>
<dbReference type="SMART" id="SM00884">
    <property type="entry name" value="Cullin_Nedd8"/>
    <property type="match status" value="1"/>
</dbReference>
<evidence type="ECO:0000259" key="8">
    <source>
        <dbReference type="PROSITE" id="PS50069"/>
    </source>
</evidence>
<feature type="domain" description="Cullin family profile" evidence="8">
    <location>
        <begin position="536"/>
        <end position="764"/>
    </location>
</feature>
<comment type="similarity">
    <text evidence="2 6 7">Belongs to the cullin family.</text>
</comment>
<keyword evidence="5" id="KW-0832">Ubl conjugation</keyword>